<proteinExistence type="predicted"/>
<reference evidence="1" key="1">
    <citation type="journal article" date="2020" name="Stud. Mycol.">
        <title>101 Dothideomycetes genomes: a test case for predicting lifestyles and emergence of pathogens.</title>
        <authorList>
            <person name="Haridas S."/>
            <person name="Albert R."/>
            <person name="Binder M."/>
            <person name="Bloem J."/>
            <person name="Labutti K."/>
            <person name="Salamov A."/>
            <person name="Andreopoulos B."/>
            <person name="Baker S."/>
            <person name="Barry K."/>
            <person name="Bills G."/>
            <person name="Bluhm B."/>
            <person name="Cannon C."/>
            <person name="Castanera R."/>
            <person name="Culley D."/>
            <person name="Daum C."/>
            <person name="Ezra D."/>
            <person name="Gonzalez J."/>
            <person name="Henrissat B."/>
            <person name="Kuo A."/>
            <person name="Liang C."/>
            <person name="Lipzen A."/>
            <person name="Lutzoni F."/>
            <person name="Magnuson J."/>
            <person name="Mondo S."/>
            <person name="Nolan M."/>
            <person name="Ohm R."/>
            <person name="Pangilinan J."/>
            <person name="Park H.-J."/>
            <person name="Ramirez L."/>
            <person name="Alfaro M."/>
            <person name="Sun H."/>
            <person name="Tritt A."/>
            <person name="Yoshinaga Y."/>
            <person name="Zwiers L.-H."/>
            <person name="Turgeon B."/>
            <person name="Goodwin S."/>
            <person name="Spatafora J."/>
            <person name="Crous P."/>
            <person name="Grigoriev I."/>
        </authorList>
    </citation>
    <scope>NUCLEOTIDE SEQUENCE</scope>
    <source>
        <strain evidence="1">ATCC 200398</strain>
    </source>
</reference>
<evidence type="ECO:0000313" key="1">
    <source>
        <dbReference type="EMBL" id="KAF2471497.1"/>
    </source>
</evidence>
<dbReference type="Proteomes" id="UP000799755">
    <property type="component" value="Unassembled WGS sequence"/>
</dbReference>
<dbReference type="EMBL" id="MU003504">
    <property type="protein sequence ID" value="KAF2471497.1"/>
    <property type="molecule type" value="Genomic_DNA"/>
</dbReference>
<organism evidence="1 2">
    <name type="scientific">Lindgomyces ingoldianus</name>
    <dbReference type="NCBI Taxonomy" id="673940"/>
    <lineage>
        <taxon>Eukaryota</taxon>
        <taxon>Fungi</taxon>
        <taxon>Dikarya</taxon>
        <taxon>Ascomycota</taxon>
        <taxon>Pezizomycotina</taxon>
        <taxon>Dothideomycetes</taxon>
        <taxon>Pleosporomycetidae</taxon>
        <taxon>Pleosporales</taxon>
        <taxon>Lindgomycetaceae</taxon>
        <taxon>Lindgomyces</taxon>
    </lineage>
</organism>
<evidence type="ECO:0000313" key="2">
    <source>
        <dbReference type="Proteomes" id="UP000799755"/>
    </source>
</evidence>
<keyword evidence="2" id="KW-1185">Reference proteome</keyword>
<gene>
    <name evidence="1" type="ORF">BDR25DRAFT_20332</name>
</gene>
<protein>
    <submittedName>
        <fullName evidence="1">Uncharacterized protein</fullName>
    </submittedName>
</protein>
<sequence length="238" mass="25621">MRSITSLITLFPPVLLAIPTSNPTSDVYKLKNLLIPNENGELVYATPSQLAARSANNTLNKRDACSDKTYNGVIDISKPCYQFCEHSATEVLGDPVKVSADINCDVTTCGIAHSEAVTITEGFTITLGGNSPPGPEGNAVLTGSASFSWSRAETTTDTYTFNPTKGDVGHLVFRPRFRQSCGAFQAWQQWSSDDGFEVLCEEPFDEDPNACGKSPMKLSTGKADGEFTFCNANTHEGC</sequence>
<name>A0ACB6QXG7_9PLEO</name>
<comment type="caution">
    <text evidence="1">The sequence shown here is derived from an EMBL/GenBank/DDBJ whole genome shotgun (WGS) entry which is preliminary data.</text>
</comment>
<accession>A0ACB6QXG7</accession>